<evidence type="ECO:0000256" key="1">
    <source>
        <dbReference type="SAM" id="MobiDB-lite"/>
    </source>
</evidence>
<name>A0A6G0X174_9STRA</name>
<dbReference type="EMBL" id="VJMJ01000122">
    <property type="protein sequence ID" value="KAF0733551.1"/>
    <property type="molecule type" value="Genomic_DNA"/>
</dbReference>
<dbReference type="VEuPathDB" id="FungiDB:AeMF1_019141"/>
<gene>
    <name evidence="2" type="ORF">Ae201684_009785</name>
</gene>
<dbReference type="GO" id="GO:0003677">
    <property type="term" value="F:DNA binding"/>
    <property type="evidence" value="ECO:0007669"/>
    <property type="project" value="InterPro"/>
</dbReference>
<accession>A0A6G0X174</accession>
<dbReference type="Proteomes" id="UP000481153">
    <property type="component" value="Unassembled WGS sequence"/>
</dbReference>
<dbReference type="SMART" id="SM00384">
    <property type="entry name" value="AT_hook"/>
    <property type="match status" value="2"/>
</dbReference>
<protein>
    <recommendedName>
        <fullName evidence="4">Myb/SANT-like domain-containing protein</fullName>
    </recommendedName>
</protein>
<proteinExistence type="predicted"/>
<dbReference type="AlphaFoldDB" id="A0A6G0X174"/>
<evidence type="ECO:0008006" key="4">
    <source>
        <dbReference type="Google" id="ProtNLM"/>
    </source>
</evidence>
<dbReference type="InterPro" id="IPR017956">
    <property type="entry name" value="AT_hook_DNA-bd_motif"/>
</dbReference>
<evidence type="ECO:0000313" key="3">
    <source>
        <dbReference type="Proteomes" id="UP000481153"/>
    </source>
</evidence>
<sequence>MTPAPTEEKPSKRRGRPVKDEEDDDPDQKRPRGRPRKSDKPSATWCNQSVRLLFQLRFDTELRKKFDERDNRAKRAGYEMLASKLSEQMSRKYDNAQVQQKLSQLHTVWTKYKPQEDESATNQPAYYDLMVKYWGDQSIHQQGAKVAKKELTNPPVPAALPTPLGVGLIGRPPTVAAVSTTPTGTQTKLRRILSKQIEADEAIPAATSVPPMSTETPARSQTPPAIPLGTAFPAQASQRGSSDFDNIAAALKDGIVAFSNSFVRSSTSLAASASRDDKIDAMIESNTKLAAKIDKLISVLSSRYNVD</sequence>
<reference evidence="2 3" key="1">
    <citation type="submission" date="2019-07" db="EMBL/GenBank/DDBJ databases">
        <title>Genomics analysis of Aphanomyces spp. identifies a new class of oomycete effector associated with host adaptation.</title>
        <authorList>
            <person name="Gaulin E."/>
        </authorList>
    </citation>
    <scope>NUCLEOTIDE SEQUENCE [LARGE SCALE GENOMIC DNA]</scope>
    <source>
        <strain evidence="2 3">ATCC 201684</strain>
    </source>
</reference>
<organism evidence="2 3">
    <name type="scientific">Aphanomyces euteiches</name>
    <dbReference type="NCBI Taxonomy" id="100861"/>
    <lineage>
        <taxon>Eukaryota</taxon>
        <taxon>Sar</taxon>
        <taxon>Stramenopiles</taxon>
        <taxon>Oomycota</taxon>
        <taxon>Saprolegniomycetes</taxon>
        <taxon>Saprolegniales</taxon>
        <taxon>Verrucalvaceae</taxon>
        <taxon>Aphanomyces</taxon>
    </lineage>
</organism>
<evidence type="ECO:0000313" key="2">
    <source>
        <dbReference type="EMBL" id="KAF0733551.1"/>
    </source>
</evidence>
<comment type="caution">
    <text evidence="2">The sequence shown here is derived from an EMBL/GenBank/DDBJ whole genome shotgun (WGS) entry which is preliminary data.</text>
</comment>
<feature type="compositionally biased region" description="Basic and acidic residues" evidence="1">
    <location>
        <begin position="1"/>
        <end position="10"/>
    </location>
</feature>
<keyword evidence="3" id="KW-1185">Reference proteome</keyword>
<feature type="region of interest" description="Disordered" evidence="1">
    <location>
        <begin position="1"/>
        <end position="44"/>
    </location>
</feature>